<dbReference type="SUPFAM" id="SSF51445">
    <property type="entry name" value="(Trans)glycosidases"/>
    <property type="match status" value="1"/>
</dbReference>
<keyword evidence="9" id="KW-1185">Reference proteome</keyword>
<dbReference type="NCBIfam" id="NF006968">
    <property type="entry name" value="PRK09441.1-1"/>
    <property type="match status" value="1"/>
</dbReference>
<keyword evidence="4" id="KW-0378">Hydrolase</keyword>
<name>A0A316UH07_9BASI</name>
<evidence type="ECO:0000256" key="3">
    <source>
        <dbReference type="ARBA" id="ARBA00022723"/>
    </source>
</evidence>
<gene>
    <name evidence="8" type="ORF">BDZ90DRAFT_234813</name>
</gene>
<keyword evidence="5" id="KW-0119">Carbohydrate metabolism</keyword>
<dbReference type="GO" id="GO:0005509">
    <property type="term" value="F:calcium ion binding"/>
    <property type="evidence" value="ECO:0007669"/>
    <property type="project" value="InterPro"/>
</dbReference>
<dbReference type="EMBL" id="KZ819680">
    <property type="protein sequence ID" value="PWN24529.1"/>
    <property type="molecule type" value="Genomic_DNA"/>
</dbReference>
<organism evidence="8 9">
    <name type="scientific">Jaminaea rosea</name>
    <dbReference type="NCBI Taxonomy" id="1569628"/>
    <lineage>
        <taxon>Eukaryota</taxon>
        <taxon>Fungi</taxon>
        <taxon>Dikarya</taxon>
        <taxon>Basidiomycota</taxon>
        <taxon>Ustilaginomycotina</taxon>
        <taxon>Exobasidiomycetes</taxon>
        <taxon>Microstromatales</taxon>
        <taxon>Microstromatales incertae sedis</taxon>
        <taxon>Jaminaea</taxon>
    </lineage>
</organism>
<evidence type="ECO:0000313" key="9">
    <source>
        <dbReference type="Proteomes" id="UP000245884"/>
    </source>
</evidence>
<dbReference type="Gene3D" id="2.40.30.140">
    <property type="match status" value="1"/>
</dbReference>
<keyword evidence="6" id="KW-0326">Glycosidase</keyword>
<dbReference type="InterPro" id="IPR017853">
    <property type="entry name" value="GH"/>
</dbReference>
<dbReference type="InterPro" id="IPR006047">
    <property type="entry name" value="GH13_cat_dom"/>
</dbReference>
<dbReference type="GeneID" id="37028977"/>
<dbReference type="PIRSF" id="PIRSF001021">
    <property type="entry name" value="Alph-amls_thrmst"/>
    <property type="match status" value="1"/>
</dbReference>
<evidence type="ECO:0000256" key="2">
    <source>
        <dbReference type="ARBA" id="ARBA00008061"/>
    </source>
</evidence>
<keyword evidence="3" id="KW-0479">Metal-binding</keyword>
<dbReference type="InterPro" id="IPR013776">
    <property type="entry name" value="A-amylase_thermo"/>
</dbReference>
<comment type="similarity">
    <text evidence="2">Belongs to the glycosyl hydrolase 13 family.</text>
</comment>
<comment type="cofactor">
    <cofactor evidence="1">
        <name>Ca(2+)</name>
        <dbReference type="ChEBI" id="CHEBI:29108"/>
    </cofactor>
</comment>
<evidence type="ECO:0000313" key="8">
    <source>
        <dbReference type="EMBL" id="PWN24529.1"/>
    </source>
</evidence>
<reference evidence="8 9" key="1">
    <citation type="journal article" date="2018" name="Mol. Biol. Evol.">
        <title>Broad Genomic Sampling Reveals a Smut Pathogenic Ancestry of the Fungal Clade Ustilaginomycotina.</title>
        <authorList>
            <person name="Kijpornyongpan T."/>
            <person name="Mondo S.J."/>
            <person name="Barry K."/>
            <person name="Sandor L."/>
            <person name="Lee J."/>
            <person name="Lipzen A."/>
            <person name="Pangilinan J."/>
            <person name="LaButti K."/>
            <person name="Hainaut M."/>
            <person name="Henrissat B."/>
            <person name="Grigoriev I.V."/>
            <person name="Spatafora J.W."/>
            <person name="Aime M.C."/>
        </authorList>
    </citation>
    <scope>NUCLEOTIDE SEQUENCE [LARGE SCALE GENOMIC DNA]</scope>
    <source>
        <strain evidence="8 9">MCA 5214</strain>
    </source>
</reference>
<dbReference type="Pfam" id="PF00128">
    <property type="entry name" value="Alpha-amylase"/>
    <property type="match status" value="2"/>
</dbReference>
<dbReference type="CDD" id="cd11318">
    <property type="entry name" value="AmyAc_bac_fung_AmyA"/>
    <property type="match status" value="1"/>
</dbReference>
<evidence type="ECO:0000256" key="5">
    <source>
        <dbReference type="ARBA" id="ARBA00023277"/>
    </source>
</evidence>
<dbReference type="AlphaFoldDB" id="A0A316UH07"/>
<evidence type="ECO:0000256" key="4">
    <source>
        <dbReference type="ARBA" id="ARBA00022801"/>
    </source>
</evidence>
<dbReference type="Gene3D" id="2.60.40.1180">
    <property type="entry name" value="Golgi alpha-mannosidase II"/>
    <property type="match status" value="1"/>
</dbReference>
<dbReference type="OrthoDB" id="550577at2759"/>
<dbReference type="NCBIfam" id="NF006969">
    <property type="entry name" value="PRK09441.1-2"/>
    <property type="match status" value="1"/>
</dbReference>
<dbReference type="GO" id="GO:0005975">
    <property type="term" value="P:carbohydrate metabolic process"/>
    <property type="evidence" value="ECO:0007669"/>
    <property type="project" value="InterPro"/>
</dbReference>
<dbReference type="SUPFAM" id="SSF51011">
    <property type="entry name" value="Glycosyl hydrolase domain"/>
    <property type="match status" value="1"/>
</dbReference>
<dbReference type="InterPro" id="IPR013780">
    <property type="entry name" value="Glyco_hydro_b"/>
</dbReference>
<dbReference type="PANTHER" id="PTHR43447">
    <property type="entry name" value="ALPHA-AMYLASE"/>
    <property type="match status" value="1"/>
</dbReference>
<evidence type="ECO:0000256" key="6">
    <source>
        <dbReference type="ARBA" id="ARBA00023295"/>
    </source>
</evidence>
<protein>
    <submittedName>
        <fullName evidence="8">Thermostable alpha-amylase</fullName>
    </submittedName>
</protein>
<accession>A0A316UH07</accession>
<evidence type="ECO:0000256" key="1">
    <source>
        <dbReference type="ARBA" id="ARBA00001913"/>
    </source>
</evidence>
<dbReference type="GO" id="GO:0004553">
    <property type="term" value="F:hydrolase activity, hydrolyzing O-glycosyl compounds"/>
    <property type="evidence" value="ECO:0007669"/>
    <property type="project" value="InterPro"/>
</dbReference>
<dbReference type="SMART" id="SM00642">
    <property type="entry name" value="Aamy"/>
    <property type="match status" value="1"/>
</dbReference>
<proteinExistence type="inferred from homology"/>
<dbReference type="STRING" id="1569628.A0A316UH07"/>
<feature type="domain" description="Glycosyl hydrolase family 13 catalytic" evidence="7">
    <location>
        <begin position="18"/>
        <end position="439"/>
    </location>
</feature>
<evidence type="ECO:0000259" key="7">
    <source>
        <dbReference type="SMART" id="SM00642"/>
    </source>
</evidence>
<dbReference type="Gene3D" id="3.20.20.80">
    <property type="entry name" value="Glycosidases"/>
    <property type="match status" value="1"/>
</dbReference>
<dbReference type="Proteomes" id="UP000245884">
    <property type="component" value="Unassembled WGS sequence"/>
</dbReference>
<sequence length="529" mass="59473">MAHAADKHSALDDQERNCTMLQAFEWYTPGGGTHWEWLASQAPRFASLGITAVWLPPATKGSGPDDVGYGISDLWDIGEFSRVEGEDPRTKYGTRAQLEAAMRELRKNGIACYMDAVLNHKLGANRTETFRVQQVDDNDRTKPIGEERDIEGWTGFDFPGRGGKYSDFKYNFNHFTGVDYDQKTGDKGVFRILGKNKSFADDVDQEKGGYDYLMGADVDHAHPDVAKDIIDWGKWMIRTFPMSGWRFDAVKHISREFIHDFVSAIRDEARKLREEQGKPKLDESEGPIMFGVGEFWADKTEACLEYLEKFGDEQFSLFDAPLHYNLVEAGNAGKDYDLRKVFDGTIVQARPIDAVTLVTNHDTQKGQALESVVAPDFMPLAYSIILFRQSGYPCIFLGDLDGCHSEDGASISTPPMSDLAKFLQVRRYFAFGEQRDYWDHPSCVGWTRGGSEQHDGMAVVLCVGEEEGKKWMEVGQRYKGTEWVDAIGWLGEGASVKVNDEGWAEFRSPAHSVGVWVPKDAKLRSEIGK</sequence>
<dbReference type="RefSeq" id="XP_025359141.1">
    <property type="nucleotide sequence ID" value="XM_025507154.1"/>
</dbReference>